<keyword evidence="3" id="KW-0808">Transferase</keyword>
<evidence type="ECO:0000256" key="2">
    <source>
        <dbReference type="ARBA" id="ARBA00022553"/>
    </source>
</evidence>
<dbReference type="PANTHER" id="PTHR43775">
    <property type="entry name" value="FATTY ACID SYNTHASE"/>
    <property type="match status" value="1"/>
</dbReference>
<feature type="domain" description="Carrier" evidence="7">
    <location>
        <begin position="828"/>
        <end position="903"/>
    </location>
</feature>
<dbReference type="Pfam" id="PF21089">
    <property type="entry name" value="PKS_DH_N"/>
    <property type="match status" value="1"/>
</dbReference>
<dbReference type="Proteomes" id="UP000176005">
    <property type="component" value="Unassembled WGS sequence"/>
</dbReference>
<keyword evidence="1" id="KW-0596">Phosphopantetheine</keyword>
<evidence type="ECO:0000313" key="10">
    <source>
        <dbReference type="Proteomes" id="UP000176005"/>
    </source>
</evidence>
<dbReference type="Pfam" id="PF00550">
    <property type="entry name" value="PP-binding"/>
    <property type="match status" value="1"/>
</dbReference>
<dbReference type="GO" id="GO:0017000">
    <property type="term" value="P:antibiotic biosynthetic process"/>
    <property type="evidence" value="ECO:0007669"/>
    <property type="project" value="UniProtKB-ARBA"/>
</dbReference>
<dbReference type="RefSeq" id="WP_141747573.1">
    <property type="nucleotide sequence ID" value="NZ_LJGW01000238.1"/>
</dbReference>
<feature type="non-terminal residue" evidence="9">
    <location>
        <position position="1"/>
    </location>
</feature>
<dbReference type="PANTHER" id="PTHR43775:SF51">
    <property type="entry name" value="INACTIVE PHENOLPHTHIOCEROL SYNTHESIS POLYKETIDE SYNTHASE TYPE I PKS1-RELATED"/>
    <property type="match status" value="1"/>
</dbReference>
<dbReference type="PROSITE" id="PS52019">
    <property type="entry name" value="PKS_MFAS_DH"/>
    <property type="match status" value="1"/>
</dbReference>
<dbReference type="CDD" id="cd08956">
    <property type="entry name" value="KR_3_FAS_SDR_x"/>
    <property type="match status" value="1"/>
</dbReference>
<dbReference type="PROSITE" id="PS50075">
    <property type="entry name" value="CARRIER"/>
    <property type="match status" value="1"/>
</dbReference>
<dbReference type="InterPro" id="IPR006162">
    <property type="entry name" value="Ppantetheine_attach_site"/>
</dbReference>
<evidence type="ECO:0000259" key="8">
    <source>
        <dbReference type="PROSITE" id="PS52019"/>
    </source>
</evidence>
<dbReference type="GO" id="GO:0031177">
    <property type="term" value="F:phosphopantetheine binding"/>
    <property type="evidence" value="ECO:0007669"/>
    <property type="project" value="InterPro"/>
</dbReference>
<dbReference type="PATRIC" id="fig|518642.10.peg.3032"/>
<dbReference type="Pfam" id="PF08659">
    <property type="entry name" value="KR"/>
    <property type="match status" value="1"/>
</dbReference>
<dbReference type="InterPro" id="IPR013968">
    <property type="entry name" value="PKS_KR"/>
</dbReference>
<evidence type="ECO:0000256" key="5">
    <source>
        <dbReference type="PROSITE-ProRule" id="PRU01363"/>
    </source>
</evidence>
<dbReference type="InterPro" id="IPR049900">
    <property type="entry name" value="PKS_mFAS_DH"/>
</dbReference>
<protein>
    <submittedName>
        <fullName evidence="9">Uncharacterized protein</fullName>
    </submittedName>
</protein>
<dbReference type="SMART" id="SM00823">
    <property type="entry name" value="PKS_PP"/>
    <property type="match status" value="1"/>
</dbReference>
<dbReference type="InterPro" id="IPR055123">
    <property type="entry name" value="SpnB-like_Rossmann"/>
</dbReference>
<evidence type="ECO:0000313" key="9">
    <source>
        <dbReference type="EMBL" id="OEV11222.1"/>
    </source>
</evidence>
<dbReference type="SMART" id="SM01294">
    <property type="entry name" value="PKS_PP_betabranch"/>
    <property type="match status" value="1"/>
</dbReference>
<dbReference type="Gene3D" id="1.10.1200.10">
    <property type="entry name" value="ACP-like"/>
    <property type="match status" value="1"/>
</dbReference>
<dbReference type="EMBL" id="LJGW01000238">
    <property type="protein sequence ID" value="OEV11222.1"/>
    <property type="molecule type" value="Genomic_DNA"/>
</dbReference>
<dbReference type="InterPro" id="IPR049551">
    <property type="entry name" value="PKS_DH_C"/>
</dbReference>
<sequence>PTYPFQHERYWPTASPARGDAGALGLVPAEHPLLGAAMPVAGSDAVVLTGRLSASTLPWLADHTVHGAATLPGAGFVELAVRAADQAGCDRVTELTVTTPLVLGAHEGTTVQVWVEAPDDEGRRAVTFHSRPAAAEDGPWTRNATCVVTSSAGDPPAPPALRWPPEGAESVSLDGWYDDTGQAGVSRGPLFRGLRDIWRLGDEIFAEAELPAPAPEARAYGLHPALLDAALQAFDASAEDREDAVPVAFDGLSLHASGASALRVRLTRSGPHTLSLAAFDEDGEPVITADTVDMAVPEAGHAAVAPSSARRESLLRLEWPEVPEGDVPPAASGERWAVVGPDDFGLAAALAAGGQSVAEAAPSLSEAVGADGAVPDIVAVPVPAEDGADVAGAAHRSAARALELVREWLADDRFVRSRLLFVTRSAVTTGAERPAAASRTGPAAAPQTAPVWGLVRSAQAESPGSLLLVDVDGTAESAAALSRLPALLDAGETQVAVREGTVRVARLDRLPAEEFAAEPAEPGTGEAAEDAEDATAEWDPHGTVLITGGTGGLGAELARHLVAVRGARHLLLASRRGPDAPEALALRAELTAHGADVTVTACDTADRTAVDALVAGVPSRHPLTVVVHAAGVLDDGVVPSLTGERLDAVLRPKVDGAWNLHEATRGLPLAAFVTYSSVAGVMGAAGQANYAAANAFLDALAQYRTAVGLPGQSLAWGPWAQETGGARAGGLTRSLSEQDMRRMGRSGMPPLTTEEGLALFDAATAHGGALLVPVRLDTRRTRTGTAVGQVPAVLRLLVPQGRRAAGDRPAGADLTQRLGAMRKSERAGFLTDLVRHHAAGVLGHASPESIDAEREFRQMGFDSLTAVELRNSLGGATGAHLPATLVFDHPTPAAVAAHLADELLGDGGESGGALAELDRLEAALAEGDPEDLAAAGVASRLRNLLARYGGTAPDDGAETEVAERIQSASTNEVLAFIDNELGRRTNADPDR</sequence>
<feature type="region of interest" description="Disordered" evidence="6">
    <location>
        <begin position="515"/>
        <end position="535"/>
    </location>
</feature>
<dbReference type="Pfam" id="PF22953">
    <property type="entry name" value="SpnB_Rossmann"/>
    <property type="match status" value="1"/>
</dbReference>
<evidence type="ECO:0000256" key="3">
    <source>
        <dbReference type="ARBA" id="ARBA00022679"/>
    </source>
</evidence>
<gene>
    <name evidence="9" type="ORF">AN218_13975</name>
</gene>
<dbReference type="SUPFAM" id="SSF47336">
    <property type="entry name" value="ACP-like"/>
    <property type="match status" value="1"/>
</dbReference>
<comment type="caution">
    <text evidence="9">The sequence shown here is derived from an EMBL/GenBank/DDBJ whole genome shotgun (WGS) entry which is preliminary data.</text>
</comment>
<dbReference type="InterPro" id="IPR009081">
    <property type="entry name" value="PP-bd_ACP"/>
</dbReference>
<dbReference type="InterPro" id="IPR057326">
    <property type="entry name" value="KR_dom"/>
</dbReference>
<dbReference type="InterPro" id="IPR049552">
    <property type="entry name" value="PKS_DH_N"/>
</dbReference>
<dbReference type="InterPro" id="IPR036291">
    <property type="entry name" value="NAD(P)-bd_dom_sf"/>
</dbReference>
<dbReference type="InterPro" id="IPR042104">
    <property type="entry name" value="PKS_dehydratase_sf"/>
</dbReference>
<organism evidence="9 10">
    <name type="scientific">Streptomyces nanshensis</name>
    <dbReference type="NCBI Taxonomy" id="518642"/>
    <lineage>
        <taxon>Bacteria</taxon>
        <taxon>Bacillati</taxon>
        <taxon>Actinomycetota</taxon>
        <taxon>Actinomycetes</taxon>
        <taxon>Kitasatosporales</taxon>
        <taxon>Streptomycetaceae</taxon>
        <taxon>Streptomyces</taxon>
    </lineage>
</organism>
<dbReference type="Gene3D" id="3.10.129.110">
    <property type="entry name" value="Polyketide synthase dehydratase"/>
    <property type="match status" value="1"/>
</dbReference>
<keyword evidence="4" id="KW-0511">Multifunctional enzyme</keyword>
<dbReference type="Gene3D" id="3.40.50.720">
    <property type="entry name" value="NAD(P)-binding Rossmann-like Domain"/>
    <property type="match status" value="1"/>
</dbReference>
<name>A0A1E7L4V7_9ACTN</name>
<proteinExistence type="predicted"/>
<feature type="region of interest" description="N-terminal hotdog fold" evidence="5">
    <location>
        <begin position="31"/>
        <end position="155"/>
    </location>
</feature>
<feature type="active site" description="Proton acceptor; for dehydratase activity" evidence="5">
    <location>
        <position position="63"/>
    </location>
</feature>
<reference evidence="9 10" key="1">
    <citation type="journal article" date="2016" name="Front. Microbiol.">
        <title>Comparative Genomics Analysis of Streptomyces Species Reveals Their Adaptation to the Marine Environment and Their Diversity at the Genomic Level.</title>
        <authorList>
            <person name="Tian X."/>
            <person name="Zhang Z."/>
            <person name="Yang T."/>
            <person name="Chen M."/>
            <person name="Li J."/>
            <person name="Chen F."/>
            <person name="Yang J."/>
            <person name="Li W."/>
            <person name="Zhang B."/>
            <person name="Zhang Z."/>
            <person name="Wu J."/>
            <person name="Zhang C."/>
            <person name="Long L."/>
            <person name="Xiao J."/>
        </authorList>
    </citation>
    <scope>NUCLEOTIDE SEQUENCE [LARGE SCALE GENOMIC DNA]</scope>
    <source>
        <strain evidence="9 10">SCSIO 10429</strain>
    </source>
</reference>
<dbReference type="GO" id="GO:0004312">
    <property type="term" value="F:fatty acid synthase activity"/>
    <property type="evidence" value="ECO:0007669"/>
    <property type="project" value="TreeGrafter"/>
</dbReference>
<dbReference type="InterPro" id="IPR020806">
    <property type="entry name" value="PKS_PP-bd"/>
</dbReference>
<dbReference type="SUPFAM" id="SSF51735">
    <property type="entry name" value="NAD(P)-binding Rossmann-fold domains"/>
    <property type="match status" value="2"/>
</dbReference>
<dbReference type="PROSITE" id="PS00012">
    <property type="entry name" value="PHOSPHOPANTETHEINE"/>
    <property type="match status" value="1"/>
</dbReference>
<keyword evidence="10" id="KW-1185">Reference proteome</keyword>
<dbReference type="InterPro" id="IPR020807">
    <property type="entry name" value="PKS_DH"/>
</dbReference>
<dbReference type="InterPro" id="IPR036736">
    <property type="entry name" value="ACP-like_sf"/>
</dbReference>
<feature type="active site" description="Proton donor; for dehydratase activity" evidence="5">
    <location>
        <position position="228"/>
    </location>
</feature>
<feature type="compositionally biased region" description="Low complexity" evidence="6">
    <location>
        <begin position="515"/>
        <end position="526"/>
    </location>
</feature>
<feature type="domain" description="PKS/mFAS DH" evidence="8">
    <location>
        <begin position="31"/>
        <end position="305"/>
    </location>
</feature>
<evidence type="ECO:0000259" key="7">
    <source>
        <dbReference type="PROSITE" id="PS50075"/>
    </source>
</evidence>
<feature type="region of interest" description="C-terminal hotdog fold" evidence="5">
    <location>
        <begin position="168"/>
        <end position="305"/>
    </location>
</feature>
<dbReference type="AlphaFoldDB" id="A0A1E7L4V7"/>
<dbReference type="GO" id="GO:0006633">
    <property type="term" value="P:fatty acid biosynthetic process"/>
    <property type="evidence" value="ECO:0007669"/>
    <property type="project" value="TreeGrafter"/>
</dbReference>
<evidence type="ECO:0000256" key="1">
    <source>
        <dbReference type="ARBA" id="ARBA00022450"/>
    </source>
</evidence>
<dbReference type="Pfam" id="PF14765">
    <property type="entry name" value="PS-DH"/>
    <property type="match status" value="1"/>
</dbReference>
<dbReference type="InterPro" id="IPR050091">
    <property type="entry name" value="PKS_NRPS_Biosynth_Enz"/>
</dbReference>
<dbReference type="SMART" id="SM00826">
    <property type="entry name" value="PKS_DH"/>
    <property type="match status" value="1"/>
</dbReference>
<evidence type="ECO:0000256" key="6">
    <source>
        <dbReference type="SAM" id="MobiDB-lite"/>
    </source>
</evidence>
<accession>A0A1E7L4V7</accession>
<dbReference type="SMART" id="SM00822">
    <property type="entry name" value="PKS_KR"/>
    <property type="match status" value="1"/>
</dbReference>
<keyword evidence="2" id="KW-0597">Phosphoprotein</keyword>
<dbReference type="FunFam" id="1.10.1200.10:FF:000007">
    <property type="entry name" value="Probable polyketide synthase pks17"/>
    <property type="match status" value="1"/>
</dbReference>
<evidence type="ECO:0000256" key="4">
    <source>
        <dbReference type="ARBA" id="ARBA00023268"/>
    </source>
</evidence>